<dbReference type="Pfam" id="PF02771">
    <property type="entry name" value="Acyl-CoA_dh_N"/>
    <property type="match status" value="1"/>
</dbReference>
<dbReference type="InterPro" id="IPR050741">
    <property type="entry name" value="Acyl-CoA_dehydrogenase"/>
</dbReference>
<evidence type="ECO:0000256" key="1">
    <source>
        <dbReference type="ARBA" id="ARBA00001974"/>
    </source>
</evidence>
<feature type="domain" description="Acyl-CoA dehydrogenase/oxidase C-terminal" evidence="7">
    <location>
        <begin position="245"/>
        <end position="391"/>
    </location>
</feature>
<dbReference type="EC" id="1.3.99.-" evidence="10"/>
<dbReference type="CDD" id="cd00567">
    <property type="entry name" value="ACAD"/>
    <property type="match status" value="1"/>
</dbReference>
<evidence type="ECO:0000256" key="3">
    <source>
        <dbReference type="ARBA" id="ARBA00022630"/>
    </source>
</evidence>
<sequence>MSTLETPSTAEEPVIRLVPSAEERLLRESVGAIAARYGQKYMLKCTEAGVPPTELWDELAEHGYVGANLPEEYGGGGMGMTGLAIVQEELARHGCTQLLLVVSPAIAGSILAKHGTPEQRERWIPGLADGTERISFAVTEADAGTNTHKIKTRAKRAAGGDWVINGQKTYISAVEHATAILVVARAEQEDGTLGLPLLFLVDVDAAGLTREPIPTALRMPDRQWTLFFDNLTVPADRVLGGEVGGLGALFDGLNPERIMAAAGAIGAADRALDLAATYAREREVWGQPIGAHQGVAHPLAKIKVEVELARMMVTKACALYDAGWKGAGEASNMGKYAAAEAAVHAVDQAIQTHGGNGVALEYGISDMWWGARLTRIAPVSAEMILNYVAEHSLGLPKSY</sequence>
<keyword evidence="4 6" id="KW-0274">FAD</keyword>
<dbReference type="Pfam" id="PF00441">
    <property type="entry name" value="Acyl-CoA_dh_1"/>
    <property type="match status" value="1"/>
</dbReference>
<dbReference type="Gene3D" id="1.20.140.10">
    <property type="entry name" value="Butyryl-CoA Dehydrogenase, subunit A, domain 3"/>
    <property type="match status" value="1"/>
</dbReference>
<dbReference type="PANTHER" id="PTHR48083">
    <property type="entry name" value="MEDIUM-CHAIN SPECIFIC ACYL-COA DEHYDROGENASE, MITOCHONDRIAL-RELATED"/>
    <property type="match status" value="1"/>
</dbReference>
<dbReference type="GO" id="GO:0003995">
    <property type="term" value="F:acyl-CoA dehydrogenase activity"/>
    <property type="evidence" value="ECO:0007669"/>
    <property type="project" value="TreeGrafter"/>
</dbReference>
<evidence type="ECO:0000256" key="2">
    <source>
        <dbReference type="ARBA" id="ARBA00009347"/>
    </source>
</evidence>
<dbReference type="GO" id="GO:0005737">
    <property type="term" value="C:cytoplasm"/>
    <property type="evidence" value="ECO:0007669"/>
    <property type="project" value="TreeGrafter"/>
</dbReference>
<dbReference type="InterPro" id="IPR013786">
    <property type="entry name" value="AcylCoA_DH/ox_N"/>
</dbReference>
<dbReference type="AlphaFoldDB" id="A0AAU7AR75"/>
<dbReference type="SUPFAM" id="SSF56645">
    <property type="entry name" value="Acyl-CoA dehydrogenase NM domain-like"/>
    <property type="match status" value="1"/>
</dbReference>
<dbReference type="InterPro" id="IPR046373">
    <property type="entry name" value="Acyl-CoA_Oxase/DH_mid-dom_sf"/>
</dbReference>
<dbReference type="GO" id="GO:0050660">
    <property type="term" value="F:flavin adenine dinucleotide binding"/>
    <property type="evidence" value="ECO:0007669"/>
    <property type="project" value="InterPro"/>
</dbReference>
<evidence type="ECO:0000259" key="7">
    <source>
        <dbReference type="Pfam" id="PF00441"/>
    </source>
</evidence>
<dbReference type="InterPro" id="IPR006091">
    <property type="entry name" value="Acyl-CoA_Oxase/DH_mid-dom"/>
</dbReference>
<proteinExistence type="inferred from homology"/>
<dbReference type="InterPro" id="IPR009100">
    <property type="entry name" value="AcylCoA_DH/oxidase_NM_dom_sf"/>
</dbReference>
<evidence type="ECO:0000256" key="4">
    <source>
        <dbReference type="ARBA" id="ARBA00022827"/>
    </source>
</evidence>
<comment type="similarity">
    <text evidence="2 6">Belongs to the acyl-CoA dehydrogenase family.</text>
</comment>
<protein>
    <submittedName>
        <fullName evidence="10">Acyl-CoA dehydrogenase fadE12</fullName>
        <ecNumber evidence="10">1.3.99.-</ecNumber>
    </submittedName>
</protein>
<evidence type="ECO:0000313" key="10">
    <source>
        <dbReference type="EMBL" id="XAY04078.1"/>
    </source>
</evidence>
<dbReference type="SUPFAM" id="SSF47203">
    <property type="entry name" value="Acyl-CoA dehydrogenase C-terminal domain-like"/>
    <property type="match status" value="1"/>
</dbReference>
<evidence type="ECO:0000256" key="5">
    <source>
        <dbReference type="ARBA" id="ARBA00023002"/>
    </source>
</evidence>
<dbReference type="FunFam" id="1.20.140.10:FF:000012">
    <property type="entry name" value="Acyl-CoA dehydrogenase fadE12"/>
    <property type="match status" value="1"/>
</dbReference>
<dbReference type="GO" id="GO:0033539">
    <property type="term" value="P:fatty acid beta-oxidation using acyl-CoA dehydrogenase"/>
    <property type="evidence" value="ECO:0007669"/>
    <property type="project" value="TreeGrafter"/>
</dbReference>
<evidence type="ECO:0000259" key="8">
    <source>
        <dbReference type="Pfam" id="PF02770"/>
    </source>
</evidence>
<feature type="domain" description="Acyl-CoA oxidase/dehydrogenase middle" evidence="8">
    <location>
        <begin position="135"/>
        <end position="229"/>
    </location>
</feature>
<dbReference type="Gene3D" id="2.40.110.10">
    <property type="entry name" value="Butyryl-CoA Dehydrogenase, subunit A, domain 2"/>
    <property type="match status" value="1"/>
</dbReference>
<gene>
    <name evidence="10" type="ORF">DSM112329_00906</name>
</gene>
<organism evidence="10">
    <name type="scientific">Paraconexibacter sp. AEG42_29</name>
    <dbReference type="NCBI Taxonomy" id="2997339"/>
    <lineage>
        <taxon>Bacteria</taxon>
        <taxon>Bacillati</taxon>
        <taxon>Actinomycetota</taxon>
        <taxon>Thermoleophilia</taxon>
        <taxon>Solirubrobacterales</taxon>
        <taxon>Paraconexibacteraceae</taxon>
        <taxon>Paraconexibacter</taxon>
    </lineage>
</organism>
<evidence type="ECO:0000259" key="9">
    <source>
        <dbReference type="Pfam" id="PF02771"/>
    </source>
</evidence>
<dbReference type="PANTHER" id="PTHR48083:SF1">
    <property type="entry name" value="DEHYDROGENASE, PUTATIVE (AFU_ORTHOLOGUE AFUA_7G06510)-RELATED"/>
    <property type="match status" value="1"/>
</dbReference>
<dbReference type="InterPro" id="IPR036250">
    <property type="entry name" value="AcylCo_DH-like_C"/>
</dbReference>
<comment type="cofactor">
    <cofactor evidence="1 6">
        <name>FAD</name>
        <dbReference type="ChEBI" id="CHEBI:57692"/>
    </cofactor>
</comment>
<keyword evidence="3 6" id="KW-0285">Flavoprotein</keyword>
<dbReference type="PIRSF" id="PIRSF016578">
    <property type="entry name" value="HsaA"/>
    <property type="match status" value="1"/>
</dbReference>
<dbReference type="Gene3D" id="1.10.540.10">
    <property type="entry name" value="Acyl-CoA dehydrogenase/oxidase, N-terminal domain"/>
    <property type="match status" value="1"/>
</dbReference>
<dbReference type="InterPro" id="IPR009075">
    <property type="entry name" value="AcylCo_DH/oxidase_C"/>
</dbReference>
<dbReference type="Pfam" id="PF02770">
    <property type="entry name" value="Acyl-CoA_dh_M"/>
    <property type="match status" value="1"/>
</dbReference>
<dbReference type="EMBL" id="CP114014">
    <property type="protein sequence ID" value="XAY04078.1"/>
    <property type="molecule type" value="Genomic_DNA"/>
</dbReference>
<dbReference type="InterPro" id="IPR037069">
    <property type="entry name" value="AcylCoA_DH/ox_N_sf"/>
</dbReference>
<reference evidence="10" key="1">
    <citation type="submission" date="2022-12" db="EMBL/GenBank/DDBJ databases">
        <title>Paraconexibacter alkalitolerans sp. nov. and Baekduia alba sp. nov., isolated from soil and emended description of the genera Paraconexibacter (Chun et al., 2020) and Baekduia (An et al., 2020).</title>
        <authorList>
            <person name="Vieira S."/>
            <person name="Huber K.J."/>
            <person name="Geppert A."/>
            <person name="Wolf J."/>
            <person name="Neumann-Schaal M."/>
            <person name="Muesken M."/>
            <person name="Overmann J."/>
        </authorList>
    </citation>
    <scope>NUCLEOTIDE SEQUENCE</scope>
    <source>
        <strain evidence="10">AEG42_29</strain>
    </source>
</reference>
<dbReference type="KEGG" id="parq:DSM112329_00906"/>
<name>A0AAU7AR75_9ACTN</name>
<keyword evidence="5 6" id="KW-0560">Oxidoreductase</keyword>
<feature type="domain" description="Acyl-CoA dehydrogenase/oxidase N-terminal" evidence="9">
    <location>
        <begin position="20"/>
        <end position="130"/>
    </location>
</feature>
<accession>A0AAU7AR75</accession>
<evidence type="ECO:0000256" key="6">
    <source>
        <dbReference type="RuleBase" id="RU362125"/>
    </source>
</evidence>